<dbReference type="EMBL" id="KN822973">
    <property type="protein sequence ID" value="KIO30282.1"/>
    <property type="molecule type" value="Genomic_DNA"/>
</dbReference>
<protein>
    <recommendedName>
        <fullName evidence="2">Retrovirus-related Pol polyprotein from transposon TNT 1-94-like beta-barrel domain-containing protein</fullName>
    </recommendedName>
</protein>
<feature type="domain" description="Retrovirus-related Pol polyprotein from transposon TNT 1-94-like beta-barrel" evidence="2">
    <location>
        <begin position="229"/>
        <end position="306"/>
    </location>
</feature>
<dbReference type="OrthoDB" id="3246330at2759"/>
<reference evidence="3 4" key="1">
    <citation type="submission" date="2014-04" db="EMBL/GenBank/DDBJ databases">
        <authorList>
            <consortium name="DOE Joint Genome Institute"/>
            <person name="Kuo A."/>
            <person name="Girlanda M."/>
            <person name="Perotto S."/>
            <person name="Kohler A."/>
            <person name="Nagy L.G."/>
            <person name="Floudas D."/>
            <person name="Copeland A."/>
            <person name="Barry K.W."/>
            <person name="Cichocki N."/>
            <person name="Veneault-Fourrey C."/>
            <person name="LaButti K."/>
            <person name="Lindquist E.A."/>
            <person name="Lipzen A."/>
            <person name="Lundell T."/>
            <person name="Morin E."/>
            <person name="Murat C."/>
            <person name="Sun H."/>
            <person name="Tunlid A."/>
            <person name="Henrissat B."/>
            <person name="Grigoriev I.V."/>
            <person name="Hibbett D.S."/>
            <person name="Martin F."/>
            <person name="Nordberg H.P."/>
            <person name="Cantor M.N."/>
            <person name="Hua S.X."/>
        </authorList>
    </citation>
    <scope>NUCLEOTIDE SEQUENCE [LARGE SCALE GENOMIC DNA]</scope>
    <source>
        <strain evidence="3 4">MUT 4182</strain>
    </source>
</reference>
<dbReference type="HOGENOM" id="CLU_054821_0_0_1"/>
<name>A0A0C3M998_9AGAM</name>
<gene>
    <name evidence="3" type="ORF">M407DRAFT_20549</name>
</gene>
<dbReference type="Pfam" id="PF22936">
    <property type="entry name" value="Pol_BBD"/>
    <property type="match status" value="1"/>
</dbReference>
<accession>A0A0C3M998</accession>
<evidence type="ECO:0000313" key="3">
    <source>
        <dbReference type="EMBL" id="KIO30282.1"/>
    </source>
</evidence>
<feature type="compositionally biased region" description="Polar residues" evidence="1">
    <location>
        <begin position="187"/>
        <end position="199"/>
    </location>
</feature>
<feature type="compositionally biased region" description="Basic and acidic residues" evidence="1">
    <location>
        <begin position="157"/>
        <end position="169"/>
    </location>
</feature>
<reference evidence="4" key="2">
    <citation type="submission" date="2015-01" db="EMBL/GenBank/DDBJ databases">
        <title>Evolutionary Origins and Diversification of the Mycorrhizal Mutualists.</title>
        <authorList>
            <consortium name="DOE Joint Genome Institute"/>
            <consortium name="Mycorrhizal Genomics Consortium"/>
            <person name="Kohler A."/>
            <person name="Kuo A."/>
            <person name="Nagy L.G."/>
            <person name="Floudas D."/>
            <person name="Copeland A."/>
            <person name="Barry K.W."/>
            <person name="Cichocki N."/>
            <person name="Veneault-Fourrey C."/>
            <person name="LaButti K."/>
            <person name="Lindquist E.A."/>
            <person name="Lipzen A."/>
            <person name="Lundell T."/>
            <person name="Morin E."/>
            <person name="Murat C."/>
            <person name="Riley R."/>
            <person name="Ohm R."/>
            <person name="Sun H."/>
            <person name="Tunlid A."/>
            <person name="Henrissat B."/>
            <person name="Grigoriev I.V."/>
            <person name="Hibbett D.S."/>
            <person name="Martin F."/>
        </authorList>
    </citation>
    <scope>NUCLEOTIDE SEQUENCE [LARGE SCALE GENOMIC DNA]</scope>
    <source>
        <strain evidence="4">MUT 4182</strain>
    </source>
</reference>
<proteinExistence type="predicted"/>
<sequence>MRIILYTKLDTVNTIEVKRRRTTQCNTHVTKTANHQYQLYQELANTRQEPNEVLPADLQQTQKAADHPSSSLATNTSTNEVISMLTTFLTIFNLEPTEENEAFELNLSVAGKVNSTTITKDVAASTKEAGLTIRLGQSSRKGPKAGSPTCAHCQKAHKSEDCYTKHPEKMPQWMKDQNEEQRKRRAQQQPKGASASRATTAEPVSENKSKTASMASSSPSPTSSADMEWIPDSGATSSMTPHRHWIQNLTPCRVPVSIVSGDVVYAVRRGEVLFQPRVNGVEVKSVLFSQVLYVPQLSNSLFAVLPIARKCDIVVSFDRSKVHFQTTQGDTFMTASYRDKTA</sequence>
<evidence type="ECO:0000259" key="2">
    <source>
        <dbReference type="Pfam" id="PF22936"/>
    </source>
</evidence>
<evidence type="ECO:0000256" key="1">
    <source>
        <dbReference type="SAM" id="MobiDB-lite"/>
    </source>
</evidence>
<dbReference type="STRING" id="1051891.A0A0C3M998"/>
<dbReference type="Proteomes" id="UP000054248">
    <property type="component" value="Unassembled WGS sequence"/>
</dbReference>
<evidence type="ECO:0000313" key="4">
    <source>
        <dbReference type="Proteomes" id="UP000054248"/>
    </source>
</evidence>
<feature type="compositionally biased region" description="Low complexity" evidence="1">
    <location>
        <begin position="210"/>
        <end position="224"/>
    </location>
</feature>
<dbReference type="InterPro" id="IPR054722">
    <property type="entry name" value="PolX-like_BBD"/>
</dbReference>
<keyword evidence="4" id="KW-1185">Reference proteome</keyword>
<dbReference type="AlphaFoldDB" id="A0A0C3M998"/>
<feature type="region of interest" description="Disordered" evidence="1">
    <location>
        <begin position="133"/>
        <end position="240"/>
    </location>
</feature>
<organism evidence="3 4">
    <name type="scientific">Tulasnella calospora MUT 4182</name>
    <dbReference type="NCBI Taxonomy" id="1051891"/>
    <lineage>
        <taxon>Eukaryota</taxon>
        <taxon>Fungi</taxon>
        <taxon>Dikarya</taxon>
        <taxon>Basidiomycota</taxon>
        <taxon>Agaricomycotina</taxon>
        <taxon>Agaricomycetes</taxon>
        <taxon>Cantharellales</taxon>
        <taxon>Tulasnellaceae</taxon>
        <taxon>Tulasnella</taxon>
    </lineage>
</organism>